<evidence type="ECO:0000256" key="2">
    <source>
        <dbReference type="ARBA" id="ARBA00022840"/>
    </source>
</evidence>
<dbReference type="PANTHER" id="PTHR48102">
    <property type="entry name" value="ATP-DEPENDENT CLP PROTEASE ATP-BINDING SUBUNIT CLPX-LIKE, MITOCHONDRIAL-RELATED"/>
    <property type="match status" value="1"/>
</dbReference>
<dbReference type="InterPro" id="IPR027417">
    <property type="entry name" value="P-loop_NTPase"/>
</dbReference>
<keyword evidence="6" id="KW-1185">Reference proteome</keyword>
<dbReference type="Pfam" id="PF10431">
    <property type="entry name" value="ClpB_D2-small"/>
    <property type="match status" value="1"/>
</dbReference>
<dbReference type="NCBIfam" id="NF003745">
    <property type="entry name" value="PRK05342.1"/>
    <property type="match status" value="1"/>
</dbReference>
<dbReference type="Proteomes" id="UP000623467">
    <property type="component" value="Unassembled WGS sequence"/>
</dbReference>
<dbReference type="InterPro" id="IPR003959">
    <property type="entry name" value="ATPase_AAA_core"/>
</dbReference>
<feature type="domain" description="Clp ATPase C-terminal" evidence="4">
    <location>
        <begin position="371"/>
        <end position="464"/>
    </location>
</feature>
<dbReference type="EMBL" id="JACAZH010000011">
    <property type="protein sequence ID" value="KAF7355077.1"/>
    <property type="molecule type" value="Genomic_DNA"/>
</dbReference>
<dbReference type="InterPro" id="IPR003593">
    <property type="entry name" value="AAA+_ATPase"/>
</dbReference>
<accession>A0A8H7D0M4</accession>
<dbReference type="PANTHER" id="PTHR48102:SF7">
    <property type="entry name" value="ATP-DEPENDENT CLP PROTEASE ATP-BINDING SUBUNIT CLPX-LIKE, MITOCHONDRIAL"/>
    <property type="match status" value="1"/>
</dbReference>
<sequence length="496" mass="54114">MGLPRGRIPNITLPRCFVRRIRTQAQQHGGSDGHTSGTGERAFPRSHLGANAPPFGMATGMATPRQLSQYLDQFVVGQEHAKRVLSVAVFNHYQRVQNLAAWEAAREASVHGPEEDYNGVSTAHIRPLRKPQILRPYLPPPPTQLFDKSNVLIIGPTGSGKTLLVRTLARVLDVPFSVSDATAFTQAGYVGDDVDTCISRLVDIPDLTRHYQLTYTQVTVANGDPIRASMGIVYIDEIDKIAKKTGTDGSRDVGGEGVQQALLRMMEGATVTVQAKGGVDALGGKSEAQYQIDTTNVLFVLSGAFVGLDNVVKSRLAQSRGGMGFTVNTPSHFFTPHKVLDQVVDQTDLVKYGFIPEFVSRIPSIATLAPLTVPDLRRILTEVKGSLISQYQSQFGNIGVEIKFTSAALDEVCFKAIERGGGARGLRGILEQVLLEPMHDVPGSDIRHVLITAATIKGEAPARCWPKSDEASVQFWEAWAKEERQYREKKERSSSS</sequence>
<dbReference type="GO" id="GO:0051603">
    <property type="term" value="P:proteolysis involved in protein catabolic process"/>
    <property type="evidence" value="ECO:0007669"/>
    <property type="project" value="TreeGrafter"/>
</dbReference>
<dbReference type="InterPro" id="IPR019489">
    <property type="entry name" value="Clp_ATPase_C"/>
</dbReference>
<dbReference type="GO" id="GO:0005524">
    <property type="term" value="F:ATP binding"/>
    <property type="evidence" value="ECO:0007669"/>
    <property type="project" value="UniProtKB-KW"/>
</dbReference>
<evidence type="ECO:0000256" key="1">
    <source>
        <dbReference type="ARBA" id="ARBA00022741"/>
    </source>
</evidence>
<keyword evidence="1" id="KW-0547">Nucleotide-binding</keyword>
<feature type="domain" description="AAA+ ATPase" evidence="3">
    <location>
        <begin position="147"/>
        <end position="322"/>
    </location>
</feature>
<dbReference type="AlphaFoldDB" id="A0A8H7D0M4"/>
<organism evidence="5 6">
    <name type="scientific">Mycena sanguinolenta</name>
    <dbReference type="NCBI Taxonomy" id="230812"/>
    <lineage>
        <taxon>Eukaryota</taxon>
        <taxon>Fungi</taxon>
        <taxon>Dikarya</taxon>
        <taxon>Basidiomycota</taxon>
        <taxon>Agaricomycotina</taxon>
        <taxon>Agaricomycetes</taxon>
        <taxon>Agaricomycetidae</taxon>
        <taxon>Agaricales</taxon>
        <taxon>Marasmiineae</taxon>
        <taxon>Mycenaceae</taxon>
        <taxon>Mycena</taxon>
    </lineage>
</organism>
<evidence type="ECO:0000259" key="4">
    <source>
        <dbReference type="SMART" id="SM01086"/>
    </source>
</evidence>
<dbReference type="SMART" id="SM01086">
    <property type="entry name" value="ClpB_D2-small"/>
    <property type="match status" value="1"/>
</dbReference>
<dbReference type="InterPro" id="IPR050052">
    <property type="entry name" value="ATP-dep_Clp_protease_ClpX"/>
</dbReference>
<evidence type="ECO:0000313" key="6">
    <source>
        <dbReference type="Proteomes" id="UP000623467"/>
    </source>
</evidence>
<proteinExistence type="predicted"/>
<dbReference type="Gene3D" id="3.40.50.300">
    <property type="entry name" value="P-loop containing nucleotide triphosphate hydrolases"/>
    <property type="match status" value="1"/>
</dbReference>
<evidence type="ECO:0000313" key="5">
    <source>
        <dbReference type="EMBL" id="KAF7355077.1"/>
    </source>
</evidence>
<dbReference type="GO" id="GO:0016887">
    <property type="term" value="F:ATP hydrolysis activity"/>
    <property type="evidence" value="ECO:0007669"/>
    <property type="project" value="InterPro"/>
</dbReference>
<evidence type="ECO:0000259" key="3">
    <source>
        <dbReference type="SMART" id="SM00382"/>
    </source>
</evidence>
<dbReference type="Pfam" id="PF07724">
    <property type="entry name" value="AAA_2"/>
    <property type="match status" value="1"/>
</dbReference>
<dbReference type="Gene3D" id="1.10.8.60">
    <property type="match status" value="1"/>
</dbReference>
<reference evidence="5" key="1">
    <citation type="submission" date="2020-05" db="EMBL/GenBank/DDBJ databases">
        <title>Mycena genomes resolve the evolution of fungal bioluminescence.</title>
        <authorList>
            <person name="Tsai I.J."/>
        </authorList>
    </citation>
    <scope>NUCLEOTIDE SEQUENCE</scope>
    <source>
        <strain evidence="5">160909Yilan</strain>
    </source>
</reference>
<comment type="caution">
    <text evidence="5">The sequence shown here is derived from an EMBL/GenBank/DDBJ whole genome shotgun (WGS) entry which is preliminary data.</text>
</comment>
<gene>
    <name evidence="5" type="ORF">MSAN_01423200</name>
</gene>
<protein>
    <submittedName>
        <fullName evidence="5">Uncharacterized protein</fullName>
    </submittedName>
</protein>
<name>A0A8H7D0M4_9AGAR</name>
<dbReference type="SMART" id="SM00382">
    <property type="entry name" value="AAA"/>
    <property type="match status" value="1"/>
</dbReference>
<keyword evidence="2" id="KW-0067">ATP-binding</keyword>
<dbReference type="OrthoDB" id="1721884at2759"/>
<dbReference type="GO" id="GO:0005759">
    <property type="term" value="C:mitochondrial matrix"/>
    <property type="evidence" value="ECO:0007669"/>
    <property type="project" value="TreeGrafter"/>
</dbReference>
<dbReference type="SUPFAM" id="SSF52540">
    <property type="entry name" value="P-loop containing nucleoside triphosphate hydrolases"/>
    <property type="match status" value="1"/>
</dbReference>